<evidence type="ECO:0000313" key="2">
    <source>
        <dbReference type="Proteomes" id="UP001596122"/>
    </source>
</evidence>
<sequence>MRALVLHGWQNHRPAGHWQAHLARRLADAGHDVAYPQLPRADTPDVDRWLEVLERHLVEGTVDLVVCHSLACLLWVRAVETGLVGGATVVGRLVLVAPVATAVVLGHPEIAAFAPSGPWPDLAPGSRHRPCLVRSDDDPYSPHGLAAELAQQSTVDEVVLPGQAHLDLTAGYGAWPSLERWCLTGSGAISPR</sequence>
<keyword evidence="1" id="KW-0378">Hydrolase</keyword>
<organism evidence="1 2">
    <name type="scientific">Aquipuribacter nitratireducens</name>
    <dbReference type="NCBI Taxonomy" id="650104"/>
    <lineage>
        <taxon>Bacteria</taxon>
        <taxon>Bacillati</taxon>
        <taxon>Actinomycetota</taxon>
        <taxon>Actinomycetes</taxon>
        <taxon>Micrococcales</taxon>
        <taxon>Intrasporangiaceae</taxon>
        <taxon>Aquipuribacter</taxon>
    </lineage>
</organism>
<accession>A0ABW0GQ31</accession>
<dbReference type="Proteomes" id="UP001596122">
    <property type="component" value="Unassembled WGS sequence"/>
</dbReference>
<comment type="caution">
    <text evidence="1">The sequence shown here is derived from an EMBL/GenBank/DDBJ whole genome shotgun (WGS) entry which is preliminary data.</text>
</comment>
<dbReference type="InterPro" id="IPR029058">
    <property type="entry name" value="AB_hydrolase_fold"/>
</dbReference>
<dbReference type="RefSeq" id="WP_340270795.1">
    <property type="nucleotide sequence ID" value="NZ_JBBEOG010000008.1"/>
</dbReference>
<name>A0ABW0GQ31_9MICO</name>
<keyword evidence="2" id="KW-1185">Reference proteome</keyword>
<reference evidence="2" key="1">
    <citation type="journal article" date="2019" name="Int. J. Syst. Evol. Microbiol.">
        <title>The Global Catalogue of Microorganisms (GCM) 10K type strain sequencing project: providing services to taxonomists for standard genome sequencing and annotation.</title>
        <authorList>
            <consortium name="The Broad Institute Genomics Platform"/>
            <consortium name="The Broad Institute Genome Sequencing Center for Infectious Disease"/>
            <person name="Wu L."/>
            <person name="Ma J."/>
        </authorList>
    </citation>
    <scope>NUCLEOTIDE SEQUENCE [LARGE SCALE GENOMIC DNA]</scope>
    <source>
        <strain evidence="2">CCUG 43114</strain>
    </source>
</reference>
<proteinExistence type="predicted"/>
<dbReference type="EMBL" id="JBHSLD010000007">
    <property type="protein sequence ID" value="MFC5380936.1"/>
    <property type="molecule type" value="Genomic_DNA"/>
</dbReference>
<protein>
    <submittedName>
        <fullName evidence="1">RBBP9/YdeN family alpha/beta hydrolase</fullName>
    </submittedName>
</protein>
<dbReference type="Gene3D" id="3.40.50.1820">
    <property type="entry name" value="alpha/beta hydrolase"/>
    <property type="match status" value="1"/>
</dbReference>
<gene>
    <name evidence="1" type="ORF">ACFPJ6_09045</name>
</gene>
<dbReference type="InterPro" id="IPR010662">
    <property type="entry name" value="RBBP9/YdeN"/>
</dbReference>
<dbReference type="SUPFAM" id="SSF53474">
    <property type="entry name" value="alpha/beta-Hydrolases"/>
    <property type="match status" value="1"/>
</dbReference>
<evidence type="ECO:0000313" key="1">
    <source>
        <dbReference type="EMBL" id="MFC5380936.1"/>
    </source>
</evidence>
<dbReference type="Pfam" id="PF06821">
    <property type="entry name" value="Ser_hydrolase"/>
    <property type="match status" value="1"/>
</dbReference>
<dbReference type="GO" id="GO:0016787">
    <property type="term" value="F:hydrolase activity"/>
    <property type="evidence" value="ECO:0007669"/>
    <property type="project" value="UniProtKB-KW"/>
</dbReference>